<keyword evidence="11" id="KW-0325">Glycoprotein</keyword>
<dbReference type="EC" id="4.6.1.19" evidence="4"/>
<feature type="compositionally biased region" description="Low complexity" evidence="17">
    <location>
        <begin position="297"/>
        <end position="313"/>
    </location>
</feature>
<dbReference type="InterPro" id="IPR018188">
    <property type="entry name" value="RNase_T2_His_AS_1"/>
</dbReference>
<evidence type="ECO:0000313" key="20">
    <source>
        <dbReference type="EMBL" id="KAJ7766629.1"/>
    </source>
</evidence>
<evidence type="ECO:0000256" key="3">
    <source>
        <dbReference type="ARBA" id="ARBA00007469"/>
    </source>
</evidence>
<evidence type="ECO:0000256" key="15">
    <source>
        <dbReference type="PIRSR" id="PIRSR633697-1"/>
    </source>
</evidence>
<feature type="active site" evidence="15">
    <location>
        <position position="92"/>
    </location>
</feature>
<keyword evidence="10" id="KW-1015">Disulfide bond</keyword>
<evidence type="ECO:0000256" key="9">
    <source>
        <dbReference type="ARBA" id="ARBA00022801"/>
    </source>
</evidence>
<dbReference type="InterPro" id="IPR033697">
    <property type="entry name" value="Ribonuclease_T2_eukaryotic"/>
</dbReference>
<feature type="chain" id="PRO_5042150411" description="Ribonuclease T2-like" evidence="18">
    <location>
        <begin position="18"/>
        <end position="439"/>
    </location>
</feature>
<dbReference type="PROSITE" id="PS00530">
    <property type="entry name" value="RNASE_T2_1"/>
    <property type="match status" value="1"/>
</dbReference>
<evidence type="ECO:0000256" key="11">
    <source>
        <dbReference type="ARBA" id="ARBA00023180"/>
    </source>
</evidence>
<feature type="active site" evidence="15">
    <location>
        <position position="156"/>
    </location>
</feature>
<dbReference type="AlphaFoldDB" id="A0AAD7JK66"/>
<keyword evidence="12" id="KW-0456">Lyase</keyword>
<feature type="domain" description="RNase T2-like C-terminal" evidence="19">
    <location>
        <begin position="330"/>
        <end position="434"/>
    </location>
</feature>
<dbReference type="GO" id="GO:0033897">
    <property type="term" value="F:ribonuclease T2 activity"/>
    <property type="evidence" value="ECO:0007669"/>
    <property type="project" value="UniProtKB-EC"/>
</dbReference>
<keyword evidence="21" id="KW-1185">Reference proteome</keyword>
<dbReference type="GO" id="GO:0003723">
    <property type="term" value="F:RNA binding"/>
    <property type="evidence" value="ECO:0007669"/>
    <property type="project" value="InterPro"/>
</dbReference>
<dbReference type="PROSITE" id="PS00531">
    <property type="entry name" value="RNASE_T2_2"/>
    <property type="match status" value="1"/>
</dbReference>
<dbReference type="PANTHER" id="PTHR11240">
    <property type="entry name" value="RIBONUCLEASE T2"/>
    <property type="match status" value="1"/>
</dbReference>
<dbReference type="GO" id="GO:0016787">
    <property type="term" value="F:hydrolase activity"/>
    <property type="evidence" value="ECO:0007669"/>
    <property type="project" value="UniProtKB-KW"/>
</dbReference>
<keyword evidence="6" id="KW-0926">Vacuole</keyword>
<accession>A0AAD7JK66</accession>
<dbReference type="Gene3D" id="3.90.730.10">
    <property type="entry name" value="Ribonuclease T2-like"/>
    <property type="match status" value="1"/>
</dbReference>
<evidence type="ECO:0000256" key="16">
    <source>
        <dbReference type="RuleBase" id="RU004328"/>
    </source>
</evidence>
<dbReference type="Pfam" id="PF00445">
    <property type="entry name" value="Ribonuclease_T2"/>
    <property type="match status" value="1"/>
</dbReference>
<feature type="region of interest" description="Disordered" evidence="17">
    <location>
        <begin position="297"/>
        <end position="322"/>
    </location>
</feature>
<keyword evidence="7" id="KW-0540">Nuclease</keyword>
<dbReference type="Pfam" id="PF25488">
    <property type="entry name" value="RNaseT2L_C"/>
    <property type="match status" value="1"/>
</dbReference>
<evidence type="ECO:0000259" key="19">
    <source>
        <dbReference type="Pfam" id="PF25488"/>
    </source>
</evidence>
<dbReference type="InterPro" id="IPR001568">
    <property type="entry name" value="RNase_T2-like"/>
</dbReference>
<gene>
    <name evidence="20" type="ORF">B0H16DRAFT_368784</name>
</gene>
<comment type="similarity">
    <text evidence="3 16">Belongs to the RNase T2 family.</text>
</comment>
<keyword evidence="9" id="KW-0378">Hydrolase</keyword>
<evidence type="ECO:0000256" key="4">
    <source>
        <dbReference type="ARBA" id="ARBA00012571"/>
    </source>
</evidence>
<evidence type="ECO:0000256" key="1">
    <source>
        <dbReference type="ARBA" id="ARBA00004410"/>
    </source>
</evidence>
<evidence type="ECO:0000256" key="6">
    <source>
        <dbReference type="ARBA" id="ARBA00022554"/>
    </source>
</evidence>
<feature type="signal peptide" evidence="18">
    <location>
        <begin position="1"/>
        <end position="17"/>
    </location>
</feature>
<comment type="function">
    <text evidence="13">Rnase which modulates cell survival under stress conditions. Released from the vacuole to the cytoplasm during stress to promote tRNA and rRNA cleavage and to activate separately a downstream pathway that promotes cell death. Involved in cell size, vacuolar morphology and growth at high temperatures and high salt concentration.</text>
</comment>
<evidence type="ECO:0000256" key="14">
    <source>
        <dbReference type="ARBA" id="ARBA00071169"/>
    </source>
</evidence>
<feature type="active site" evidence="15">
    <location>
        <position position="152"/>
    </location>
</feature>
<dbReference type="InterPro" id="IPR057328">
    <property type="entry name" value="RNaseT2L_C"/>
</dbReference>
<dbReference type="PANTHER" id="PTHR11240:SF22">
    <property type="entry name" value="RIBONUCLEASE T2"/>
    <property type="match status" value="1"/>
</dbReference>
<protein>
    <recommendedName>
        <fullName evidence="14">Ribonuclease T2-like</fullName>
        <ecNumber evidence="4">4.6.1.19</ecNumber>
    </recommendedName>
</protein>
<evidence type="ECO:0000256" key="13">
    <source>
        <dbReference type="ARBA" id="ARBA00025494"/>
    </source>
</evidence>
<dbReference type="EMBL" id="JARKIB010000023">
    <property type="protein sequence ID" value="KAJ7766629.1"/>
    <property type="molecule type" value="Genomic_DNA"/>
</dbReference>
<evidence type="ECO:0000256" key="18">
    <source>
        <dbReference type="SAM" id="SignalP"/>
    </source>
</evidence>
<dbReference type="CDD" id="cd01061">
    <property type="entry name" value="RNase_T2_euk"/>
    <property type="match status" value="1"/>
</dbReference>
<dbReference type="GO" id="GO:0005775">
    <property type="term" value="C:vacuolar lumen"/>
    <property type="evidence" value="ECO:0007669"/>
    <property type="project" value="UniProtKB-SubCell"/>
</dbReference>
<evidence type="ECO:0000256" key="12">
    <source>
        <dbReference type="ARBA" id="ARBA00023239"/>
    </source>
</evidence>
<dbReference type="Proteomes" id="UP001215598">
    <property type="component" value="Unassembled WGS sequence"/>
</dbReference>
<organism evidence="20 21">
    <name type="scientific">Mycena metata</name>
    <dbReference type="NCBI Taxonomy" id="1033252"/>
    <lineage>
        <taxon>Eukaryota</taxon>
        <taxon>Fungi</taxon>
        <taxon>Dikarya</taxon>
        <taxon>Basidiomycota</taxon>
        <taxon>Agaricomycotina</taxon>
        <taxon>Agaricomycetes</taxon>
        <taxon>Agaricomycetidae</taxon>
        <taxon>Agaricales</taxon>
        <taxon>Marasmiineae</taxon>
        <taxon>Mycenaceae</taxon>
        <taxon>Mycena</taxon>
    </lineage>
</organism>
<dbReference type="GO" id="GO:0006401">
    <property type="term" value="P:RNA catabolic process"/>
    <property type="evidence" value="ECO:0007669"/>
    <property type="project" value="UniProtKB-ARBA"/>
</dbReference>
<evidence type="ECO:0000256" key="5">
    <source>
        <dbReference type="ARBA" id="ARBA00022490"/>
    </source>
</evidence>
<sequence>MLPALAILAAFAGSSAAWVLPAFSPFGLTSLTERALMPNIASGCSTTGPASCTNTSAVANLCCFESPGGLLLQTQFWDTDPPTGPSNSWTIHGLWPDKCDTTFSENCDSSRDYTGVSSLLTAQGASSTLSFMETFWKNDPDDGTDEELWEHEWATHGTCYSTLKVACLPAGSPKAAEAVAFFQTVVKLFQTLPTFTWLSNQGITPSSSATHTLASLTAAIKAESGFTPAFDCDGSTLNGISYYFHLIGSVIDGTFIPISAYSLHVQGSRVQVGFFRTDSPESSTCPTSGIKYPLKTGSPVSTTSTVSTSTSSAPGGGGTGTPGTLPAKATIVSSSTGGLLSLGTWSTQTLATYTLSGTTSSFTMTSSKGNCGVSGGQFACGSGVSLTSFSAVSSGGALLLASGGSTAWSSDGVPSGETVFPVFTGSSHADDYNLSIIST</sequence>
<keyword evidence="5" id="KW-0963">Cytoplasm</keyword>
<evidence type="ECO:0000256" key="17">
    <source>
        <dbReference type="SAM" id="MobiDB-lite"/>
    </source>
</evidence>
<comment type="caution">
    <text evidence="20">The sequence shown here is derived from an EMBL/GenBank/DDBJ whole genome shotgun (WGS) entry which is preliminary data.</text>
</comment>
<dbReference type="InterPro" id="IPR033130">
    <property type="entry name" value="RNase_T2_His_AS_2"/>
</dbReference>
<dbReference type="InterPro" id="IPR036430">
    <property type="entry name" value="RNase_T2-like_sf"/>
</dbReference>
<name>A0AAD7JK66_9AGAR</name>
<keyword evidence="8 18" id="KW-0732">Signal</keyword>
<comment type="subcellular location">
    <subcellularLocation>
        <location evidence="2">Cytoplasm</location>
    </subcellularLocation>
    <subcellularLocation>
        <location evidence="1">Vacuole lumen</location>
    </subcellularLocation>
</comment>
<dbReference type="GO" id="GO:0005576">
    <property type="term" value="C:extracellular region"/>
    <property type="evidence" value="ECO:0007669"/>
    <property type="project" value="TreeGrafter"/>
</dbReference>
<evidence type="ECO:0000256" key="2">
    <source>
        <dbReference type="ARBA" id="ARBA00004496"/>
    </source>
</evidence>
<evidence type="ECO:0000256" key="8">
    <source>
        <dbReference type="ARBA" id="ARBA00022729"/>
    </source>
</evidence>
<evidence type="ECO:0000256" key="10">
    <source>
        <dbReference type="ARBA" id="ARBA00023157"/>
    </source>
</evidence>
<proteinExistence type="inferred from homology"/>
<evidence type="ECO:0000313" key="21">
    <source>
        <dbReference type="Proteomes" id="UP001215598"/>
    </source>
</evidence>
<evidence type="ECO:0000256" key="7">
    <source>
        <dbReference type="ARBA" id="ARBA00022722"/>
    </source>
</evidence>
<reference evidence="20" key="1">
    <citation type="submission" date="2023-03" db="EMBL/GenBank/DDBJ databases">
        <title>Massive genome expansion in bonnet fungi (Mycena s.s.) driven by repeated elements and novel gene families across ecological guilds.</title>
        <authorList>
            <consortium name="Lawrence Berkeley National Laboratory"/>
            <person name="Harder C.B."/>
            <person name="Miyauchi S."/>
            <person name="Viragh M."/>
            <person name="Kuo A."/>
            <person name="Thoen E."/>
            <person name="Andreopoulos B."/>
            <person name="Lu D."/>
            <person name="Skrede I."/>
            <person name="Drula E."/>
            <person name="Henrissat B."/>
            <person name="Morin E."/>
            <person name="Kohler A."/>
            <person name="Barry K."/>
            <person name="LaButti K."/>
            <person name="Morin E."/>
            <person name="Salamov A."/>
            <person name="Lipzen A."/>
            <person name="Mereny Z."/>
            <person name="Hegedus B."/>
            <person name="Baldrian P."/>
            <person name="Stursova M."/>
            <person name="Weitz H."/>
            <person name="Taylor A."/>
            <person name="Grigoriev I.V."/>
            <person name="Nagy L.G."/>
            <person name="Martin F."/>
            <person name="Kauserud H."/>
        </authorList>
    </citation>
    <scope>NUCLEOTIDE SEQUENCE</scope>
    <source>
        <strain evidence="20">CBHHK182m</strain>
    </source>
</reference>
<dbReference type="SUPFAM" id="SSF55895">
    <property type="entry name" value="Ribonuclease Rh-like"/>
    <property type="match status" value="1"/>
</dbReference>